<dbReference type="SUPFAM" id="SSF116734">
    <property type="entry name" value="DNA methylase specificity domain"/>
    <property type="match status" value="2"/>
</dbReference>
<evidence type="ECO:0000256" key="3">
    <source>
        <dbReference type="ARBA" id="ARBA00023125"/>
    </source>
</evidence>
<dbReference type="PANTHER" id="PTHR30408">
    <property type="entry name" value="TYPE-1 RESTRICTION ENZYME ECOKI SPECIFICITY PROTEIN"/>
    <property type="match status" value="1"/>
</dbReference>
<dbReference type="CDD" id="cd17264">
    <property type="entry name" value="RMtype1_S_Eco3763I-TRD2-CR2_like"/>
    <property type="match status" value="1"/>
</dbReference>
<evidence type="ECO:0000256" key="1">
    <source>
        <dbReference type="ARBA" id="ARBA00010923"/>
    </source>
</evidence>
<feature type="domain" description="Type I restriction modification DNA specificity" evidence="4">
    <location>
        <begin position="205"/>
        <end position="361"/>
    </location>
</feature>
<dbReference type="CDD" id="cd17283">
    <property type="entry name" value="RMtype1_S_Hpy180ORF7835P_TRD2-CR2_like"/>
    <property type="match status" value="1"/>
</dbReference>
<name>I4IMW4_MICAE</name>
<accession>I4IMW4</accession>
<sequence length="396" mass="44530">MSKNMIQWLEIGDLDIHISDGNYSSKYPRSEEFIESGVPFIRANNLVNKSISDEEMYFISPQKHGLLKKGHLKTNDVLISTRGDLGKVALVPKRYNDSNINAQLVLLRPNPHKIDPLYLLYCFEGDRVKGQISQLQTGTALKQLPVGNLKRIKIPLPPLEEQRRIAAILDKADGVRRKRKEAIRLTEELLRSTFLEMFGDPVTNPKGWEKIKLGNLCTIVRGGSPRPINDYLGGSIPWIKIGDATEGDDIYIHKTAEAIKPDGVKKSRYLEPGSLIFANCGVSLGFARILKIAGCIHDGWLAFSDLDKSINQIFLLKLLNSITEHFRAIAPAGTQPNLNTTIMKNFEIPVPPIDLQEKFAVVSHYLTDSIQKNSEMFKESENLFNSLLQRAFRGEL</sequence>
<reference evidence="5 6" key="1">
    <citation type="submission" date="2012-04" db="EMBL/GenBank/DDBJ databases">
        <authorList>
            <person name="Genoscope - CEA"/>
        </authorList>
    </citation>
    <scope>NUCLEOTIDE SEQUENCE [LARGE SCALE GENOMIC DNA]</scope>
    <source>
        <strain evidence="5 6">9701</strain>
    </source>
</reference>
<evidence type="ECO:0000313" key="6">
    <source>
        <dbReference type="Proteomes" id="UP000004047"/>
    </source>
</evidence>
<comment type="caution">
    <text evidence="5">The sequence shown here is derived from an EMBL/GenBank/DDBJ whole genome shotgun (WGS) entry which is preliminary data.</text>
</comment>
<dbReference type="EMBL" id="CAIQ01000088">
    <property type="protein sequence ID" value="CCI35638.1"/>
    <property type="molecule type" value="Genomic_DNA"/>
</dbReference>
<organism evidence="5 6">
    <name type="scientific">Microcystis aeruginosa PCC 9701</name>
    <dbReference type="NCBI Taxonomy" id="721123"/>
    <lineage>
        <taxon>Bacteria</taxon>
        <taxon>Bacillati</taxon>
        <taxon>Cyanobacteriota</taxon>
        <taxon>Cyanophyceae</taxon>
        <taxon>Oscillatoriophycideae</taxon>
        <taxon>Chroococcales</taxon>
        <taxon>Microcystaceae</taxon>
        <taxon>Microcystis</taxon>
    </lineage>
</organism>
<dbReference type="AlphaFoldDB" id="I4IMW4"/>
<dbReference type="GO" id="GO:0009307">
    <property type="term" value="P:DNA restriction-modification system"/>
    <property type="evidence" value="ECO:0007669"/>
    <property type="project" value="UniProtKB-KW"/>
</dbReference>
<gene>
    <name evidence="5" type="ORF">MICAK_1780003</name>
</gene>
<dbReference type="Gene3D" id="3.90.220.20">
    <property type="entry name" value="DNA methylase specificity domains"/>
    <property type="match status" value="2"/>
</dbReference>
<dbReference type="HOGENOM" id="CLU_021095_10_1_3"/>
<dbReference type="InterPro" id="IPR044946">
    <property type="entry name" value="Restrct_endonuc_typeI_TRD_sf"/>
</dbReference>
<comment type="similarity">
    <text evidence="1">Belongs to the type-I restriction system S methylase family.</text>
</comment>
<feature type="domain" description="Type I restriction modification DNA specificity" evidence="4">
    <location>
        <begin position="26"/>
        <end position="174"/>
    </location>
</feature>
<dbReference type="InterPro" id="IPR052021">
    <property type="entry name" value="Type-I_RS_S_subunit"/>
</dbReference>
<dbReference type="RefSeq" id="WP_002801932.1">
    <property type="nucleotide sequence ID" value="NZ_HE974173.1"/>
</dbReference>
<protein>
    <recommendedName>
        <fullName evidence="4">Type I restriction modification DNA specificity domain-containing protein</fullName>
    </recommendedName>
</protein>
<dbReference type="GO" id="GO:0003677">
    <property type="term" value="F:DNA binding"/>
    <property type="evidence" value="ECO:0007669"/>
    <property type="project" value="UniProtKB-KW"/>
</dbReference>
<dbReference type="Proteomes" id="UP000004047">
    <property type="component" value="Unassembled WGS sequence"/>
</dbReference>
<proteinExistence type="inferred from homology"/>
<keyword evidence="3" id="KW-0238">DNA-binding</keyword>
<evidence type="ECO:0000259" key="4">
    <source>
        <dbReference type="Pfam" id="PF01420"/>
    </source>
</evidence>
<dbReference type="PANTHER" id="PTHR30408:SF12">
    <property type="entry name" value="TYPE I RESTRICTION ENZYME MJAVIII SPECIFICITY SUBUNIT"/>
    <property type="match status" value="1"/>
</dbReference>
<dbReference type="InterPro" id="IPR000055">
    <property type="entry name" value="Restrct_endonuc_typeI_TRD"/>
</dbReference>
<dbReference type="Pfam" id="PF01420">
    <property type="entry name" value="Methylase_S"/>
    <property type="match status" value="2"/>
</dbReference>
<evidence type="ECO:0000256" key="2">
    <source>
        <dbReference type="ARBA" id="ARBA00022747"/>
    </source>
</evidence>
<keyword evidence="2" id="KW-0680">Restriction system</keyword>
<evidence type="ECO:0000313" key="5">
    <source>
        <dbReference type="EMBL" id="CCI35638.1"/>
    </source>
</evidence>